<dbReference type="AlphaFoldDB" id="E9RJE6"/>
<reference evidence="1" key="2">
    <citation type="submission" date="2011-02" db="EMBL/GenBank/DDBJ databases">
        <title>Genetic factors for stable replication of pLS32 in Bacillus subtilis.</title>
        <authorList>
            <person name="Itaya M."/>
        </authorList>
    </citation>
    <scope>NUCLEOTIDE SEQUENCE</scope>
    <source>
        <strain evidence="1">IAM 11631</strain>
        <plasmid evidence="1">pLS32</plasmid>
    </source>
</reference>
<geneLocation type="plasmid" evidence="1">
    <name>pLS32</name>
</geneLocation>
<dbReference type="RefSeq" id="WP_013603320.1">
    <property type="nucleotide sequence ID" value="NC_015149.1"/>
</dbReference>
<reference evidence="1" key="1">
    <citation type="journal article" date="1997" name="Proc. Natl. Acad. Sci. U.S.A.">
        <title>Experimental surgery to create subgenomes of Bacillus subtilis 168.</title>
        <authorList>
            <person name="Itaya M."/>
            <person name="Tanaka T."/>
        </authorList>
    </citation>
    <scope>NUCLEOTIDE SEQUENCE</scope>
    <source>
        <strain evidence="1">IAM 11631</strain>
        <plasmid evidence="1">pLS32</plasmid>
    </source>
</reference>
<sequence>MTQTTKSLSPGKKQHVYIAAPFFKPDQITRVALVETLLEKHGLTYFSPRKQSAIGPISSPEVRKKSFDMNVRGIEESELVIAITDDKDMGTIFEAGHAYASGVPVIYVAFTLGKDGMFNLMLAESGKAACKTVEELEAAILGQEIYYEGLIE</sequence>
<protein>
    <recommendedName>
        <fullName evidence="2">Nucleoside 2-deoxyribosyltransferase</fullName>
    </recommendedName>
</protein>
<dbReference type="Gene3D" id="3.40.50.450">
    <property type="match status" value="1"/>
</dbReference>
<organism evidence="1">
    <name type="scientific">Bacillus subtilis subsp. natto</name>
    <dbReference type="NCBI Taxonomy" id="86029"/>
    <lineage>
        <taxon>Bacteria</taxon>
        <taxon>Bacillati</taxon>
        <taxon>Bacillota</taxon>
        <taxon>Bacilli</taxon>
        <taxon>Bacillales</taxon>
        <taxon>Bacillaceae</taxon>
        <taxon>Bacillus</taxon>
    </lineage>
</organism>
<name>E9RJE6_BACNA</name>
<dbReference type="SMR" id="E9RJE6"/>
<dbReference type="Pfam" id="PF05014">
    <property type="entry name" value="Nuc_deoxyrib_tr"/>
    <property type="match status" value="1"/>
</dbReference>
<dbReference type="InterPro" id="IPR007710">
    <property type="entry name" value="Nucleoside_deoxyribTrfase"/>
</dbReference>
<proteinExistence type="predicted"/>
<dbReference type="SUPFAM" id="SSF52309">
    <property type="entry name" value="N-(deoxy)ribosyltransferase-like"/>
    <property type="match status" value="1"/>
</dbReference>
<dbReference type="EMBL" id="AB615353">
    <property type="protein sequence ID" value="BAJ77041.1"/>
    <property type="molecule type" value="Genomic_DNA"/>
</dbReference>
<accession>E9RJE6</accession>
<keyword evidence="1" id="KW-0614">Plasmid</keyword>
<evidence type="ECO:0000313" key="1">
    <source>
        <dbReference type="EMBL" id="BAJ77041.1"/>
    </source>
</evidence>
<evidence type="ECO:0008006" key="2">
    <source>
        <dbReference type="Google" id="ProtNLM"/>
    </source>
</evidence>